<evidence type="ECO:0000313" key="2">
    <source>
        <dbReference type="EMBL" id="GAH53055.1"/>
    </source>
</evidence>
<protein>
    <submittedName>
        <fullName evidence="2">Uncharacterized protein</fullName>
    </submittedName>
</protein>
<name>X1H7N1_9ZZZZ</name>
<feature type="region of interest" description="Disordered" evidence="1">
    <location>
        <begin position="1"/>
        <end position="23"/>
    </location>
</feature>
<accession>X1H7N1</accession>
<evidence type="ECO:0000256" key="1">
    <source>
        <dbReference type="SAM" id="MobiDB-lite"/>
    </source>
</evidence>
<organism evidence="2">
    <name type="scientific">marine sediment metagenome</name>
    <dbReference type="NCBI Taxonomy" id="412755"/>
    <lineage>
        <taxon>unclassified sequences</taxon>
        <taxon>metagenomes</taxon>
        <taxon>ecological metagenomes</taxon>
    </lineage>
</organism>
<dbReference type="AlphaFoldDB" id="X1H7N1"/>
<proteinExistence type="predicted"/>
<sequence length="69" mass="7393">MSEIGNGQQGVGNRPQSGVMPRLSDVLGEGFDWTTQGEGEETTCLKVRDLVGQELVIVGIQEREGSYGP</sequence>
<feature type="non-terminal residue" evidence="2">
    <location>
        <position position="69"/>
    </location>
</feature>
<comment type="caution">
    <text evidence="2">The sequence shown here is derived from an EMBL/GenBank/DDBJ whole genome shotgun (WGS) entry which is preliminary data.</text>
</comment>
<gene>
    <name evidence="2" type="ORF">S03H2_39993</name>
</gene>
<reference evidence="2" key="1">
    <citation type="journal article" date="2014" name="Front. Microbiol.">
        <title>High frequency of phylogenetically diverse reductive dehalogenase-homologous genes in deep subseafloor sedimentary metagenomes.</title>
        <authorList>
            <person name="Kawai M."/>
            <person name="Futagami T."/>
            <person name="Toyoda A."/>
            <person name="Takaki Y."/>
            <person name="Nishi S."/>
            <person name="Hori S."/>
            <person name="Arai W."/>
            <person name="Tsubouchi T."/>
            <person name="Morono Y."/>
            <person name="Uchiyama I."/>
            <person name="Ito T."/>
            <person name="Fujiyama A."/>
            <person name="Inagaki F."/>
            <person name="Takami H."/>
        </authorList>
    </citation>
    <scope>NUCLEOTIDE SEQUENCE</scope>
    <source>
        <strain evidence="2">Expedition CK06-06</strain>
    </source>
</reference>
<dbReference type="EMBL" id="BARU01024764">
    <property type="protein sequence ID" value="GAH53055.1"/>
    <property type="molecule type" value="Genomic_DNA"/>
</dbReference>